<dbReference type="Pfam" id="PF07992">
    <property type="entry name" value="Pyr_redox_2"/>
    <property type="match status" value="1"/>
</dbReference>
<feature type="binding site" evidence="11">
    <location>
        <position position="52"/>
    </location>
    <ligand>
        <name>FAD</name>
        <dbReference type="ChEBI" id="CHEBI:57692"/>
    </ligand>
</feature>
<dbReference type="EMBL" id="CP012670">
    <property type="protein sequence ID" value="AUX25376.1"/>
    <property type="molecule type" value="Genomic_DNA"/>
</dbReference>
<gene>
    <name evidence="18" type="primary">gor</name>
    <name evidence="18" type="ORF">SOCEGT47_059210</name>
</gene>
<comment type="cofactor">
    <cofactor evidence="11">
        <name>FAD</name>
        <dbReference type="ChEBI" id="CHEBI:57692"/>
    </cofactor>
    <text evidence="11">Binds 1 FAD per subunit.</text>
</comment>
<dbReference type="SUPFAM" id="SSF51905">
    <property type="entry name" value="FAD/NAD(P)-binding domain"/>
    <property type="match status" value="1"/>
</dbReference>
<protein>
    <recommendedName>
        <fullName evidence="14">Glutathione reductase</fullName>
        <shortName evidence="14">GRase</shortName>
        <ecNumber evidence="14">1.8.1.7</ecNumber>
    </recommendedName>
</protein>
<evidence type="ECO:0000256" key="13">
    <source>
        <dbReference type="RuleBase" id="RU003691"/>
    </source>
</evidence>
<keyword evidence="11" id="KW-0547">Nucleotide-binding</keyword>
<accession>A0A4P2Q854</accession>
<dbReference type="GO" id="GO:0004362">
    <property type="term" value="F:glutathione-disulfide reductase (NADPH) activity"/>
    <property type="evidence" value="ECO:0007669"/>
    <property type="project" value="UniProtKB-EC"/>
</dbReference>
<dbReference type="GO" id="GO:0006749">
    <property type="term" value="P:glutathione metabolic process"/>
    <property type="evidence" value="ECO:0007669"/>
    <property type="project" value="InterPro"/>
</dbReference>
<evidence type="ECO:0000256" key="2">
    <source>
        <dbReference type="ARBA" id="ARBA00011738"/>
    </source>
</evidence>
<dbReference type="NCBIfam" id="TIGR01424">
    <property type="entry name" value="gluta_reduc_2"/>
    <property type="match status" value="1"/>
</dbReference>
<feature type="domain" description="Pyridine nucleotide-disulphide oxidoreductase dimerisation" evidence="16">
    <location>
        <begin position="349"/>
        <end position="456"/>
    </location>
</feature>
<dbReference type="Gene3D" id="3.30.390.30">
    <property type="match status" value="1"/>
</dbReference>
<evidence type="ECO:0000256" key="10">
    <source>
        <dbReference type="PIRSR" id="PIRSR000350-2"/>
    </source>
</evidence>
<feature type="binding site" evidence="11">
    <location>
        <begin position="186"/>
        <end position="193"/>
    </location>
    <ligand>
        <name>NAD(+)</name>
        <dbReference type="ChEBI" id="CHEBI:57540"/>
    </ligand>
</feature>
<evidence type="ECO:0000256" key="12">
    <source>
        <dbReference type="PIRSR" id="PIRSR000350-4"/>
    </source>
</evidence>
<dbReference type="RefSeq" id="WP_129352251.1">
    <property type="nucleotide sequence ID" value="NZ_CP012670.1"/>
</dbReference>
<dbReference type="PANTHER" id="PTHR42737">
    <property type="entry name" value="GLUTATHIONE REDUCTASE"/>
    <property type="match status" value="1"/>
</dbReference>
<comment type="subunit">
    <text evidence="2">Homodimer.</text>
</comment>
<dbReference type="PRINTS" id="PR00411">
    <property type="entry name" value="PNDRDTASEI"/>
</dbReference>
<dbReference type="PRINTS" id="PR00368">
    <property type="entry name" value="FADPNR"/>
</dbReference>
<dbReference type="SUPFAM" id="SSF55424">
    <property type="entry name" value="FAD/NAD-linked reductases, dimerisation (C-terminal) domain"/>
    <property type="match status" value="1"/>
</dbReference>
<keyword evidence="4 11" id="KW-0274">FAD</keyword>
<reference evidence="18 19" key="1">
    <citation type="submission" date="2015-09" db="EMBL/GenBank/DDBJ databases">
        <title>Sorangium comparison.</title>
        <authorList>
            <person name="Zaburannyi N."/>
            <person name="Bunk B."/>
            <person name="Overmann J."/>
            <person name="Mueller R."/>
        </authorList>
    </citation>
    <scope>NUCLEOTIDE SEQUENCE [LARGE SCALE GENOMIC DNA]</scope>
    <source>
        <strain evidence="18 19">So ceGT47</strain>
    </source>
</reference>
<dbReference type="NCBIfam" id="NF004776">
    <property type="entry name" value="PRK06116.1"/>
    <property type="match status" value="1"/>
</dbReference>
<evidence type="ECO:0000259" key="16">
    <source>
        <dbReference type="Pfam" id="PF02852"/>
    </source>
</evidence>
<keyword evidence="7" id="KW-1015">Disulfide bond</keyword>
<evidence type="ECO:0000313" key="19">
    <source>
        <dbReference type="Proteomes" id="UP000295781"/>
    </source>
</evidence>
<feature type="region of interest" description="Disordered" evidence="15">
    <location>
        <begin position="457"/>
        <end position="477"/>
    </location>
</feature>
<comment type="catalytic activity">
    <reaction evidence="9 14">
        <text>2 glutathione + NADP(+) = glutathione disulfide + NADPH + H(+)</text>
        <dbReference type="Rhea" id="RHEA:11740"/>
        <dbReference type="ChEBI" id="CHEBI:15378"/>
        <dbReference type="ChEBI" id="CHEBI:57783"/>
        <dbReference type="ChEBI" id="CHEBI:57925"/>
        <dbReference type="ChEBI" id="CHEBI:58297"/>
        <dbReference type="ChEBI" id="CHEBI:58349"/>
        <dbReference type="EC" id="1.8.1.7"/>
    </reaction>
</comment>
<evidence type="ECO:0000256" key="9">
    <source>
        <dbReference type="ARBA" id="ARBA00049142"/>
    </source>
</evidence>
<dbReference type="GO" id="GO:0005829">
    <property type="term" value="C:cytosol"/>
    <property type="evidence" value="ECO:0007669"/>
    <property type="project" value="TreeGrafter"/>
</dbReference>
<evidence type="ECO:0000259" key="17">
    <source>
        <dbReference type="Pfam" id="PF07992"/>
    </source>
</evidence>
<dbReference type="InterPro" id="IPR016156">
    <property type="entry name" value="FAD/NAD-linked_Rdtase_dimer_sf"/>
</dbReference>
<evidence type="ECO:0000256" key="5">
    <source>
        <dbReference type="ARBA" id="ARBA00022857"/>
    </source>
</evidence>
<dbReference type="InterPro" id="IPR036188">
    <property type="entry name" value="FAD/NAD-bd_sf"/>
</dbReference>
<dbReference type="InterPro" id="IPR006324">
    <property type="entry name" value="GSHR"/>
</dbReference>
<name>A0A4P2Q854_SORCE</name>
<evidence type="ECO:0000256" key="6">
    <source>
        <dbReference type="ARBA" id="ARBA00023002"/>
    </source>
</evidence>
<feature type="domain" description="FAD/NAD(P)-binding" evidence="17">
    <location>
        <begin position="6"/>
        <end position="329"/>
    </location>
</feature>
<keyword evidence="6 13" id="KW-0560">Oxidoreductase</keyword>
<dbReference type="InterPro" id="IPR001100">
    <property type="entry name" value="Pyr_nuc-diS_OxRdtase"/>
</dbReference>
<keyword evidence="3 13" id="KW-0285">Flavoprotein</keyword>
<dbReference type="Gene3D" id="3.50.50.60">
    <property type="entry name" value="FAD/NAD(P)-binding domain"/>
    <property type="match status" value="2"/>
</dbReference>
<dbReference type="InterPro" id="IPR004099">
    <property type="entry name" value="Pyr_nucl-diS_OxRdtase_dimer"/>
</dbReference>
<dbReference type="OrthoDB" id="9786429at2"/>
<evidence type="ECO:0000256" key="1">
    <source>
        <dbReference type="ARBA" id="ARBA00007532"/>
    </source>
</evidence>
<feature type="active site" description="Proton acceptor" evidence="10">
    <location>
        <position position="446"/>
    </location>
</feature>
<dbReference type="EC" id="1.8.1.7" evidence="14"/>
<sequence length="477" mass="51245">MSKYDYDLFVIGAGSGGVRAARMSASYGARVAIAESRYLGGTCVNVGCIPKKLLVYASHYAEDFEDAAGYGWRVPGRGGGADGGAEAWPSFDWPTFLRNKNREIERLNGVYERLLKNAGVDLRWGRARVVDPHAVEIDGARITAERILVATGSHPWIPDIPGREHAITSNEAFHFDALPRRAILVGGGYIAVELAGILHGLGARVSLIHRGVHLLRGFDDDIRAFLAAEIQKKGLDLRLGASVERIERRGAELCATLADGAELTADCVLYATGRVPNTKGLGLEEVGVKLDADGAVVVDDVFQSSVPSIYAIGDVISRVQLTPVAIAEAMALSRRLFRGERVRMDYAGIPTAVFSQPNVGTVGLSEAQARERHDVTVFLSVFRPLKHTLSGREERTMMKLIVDRATDRVLGVHMVGPDAGEIIQGFAVALKCGATKAQLDATIGIHPTAAEELVTMREPLRDADRSPAPIGRAPSAG</sequence>
<organism evidence="18 19">
    <name type="scientific">Sorangium cellulosum</name>
    <name type="common">Polyangium cellulosum</name>
    <dbReference type="NCBI Taxonomy" id="56"/>
    <lineage>
        <taxon>Bacteria</taxon>
        <taxon>Pseudomonadati</taxon>
        <taxon>Myxococcota</taxon>
        <taxon>Polyangia</taxon>
        <taxon>Polyangiales</taxon>
        <taxon>Polyangiaceae</taxon>
        <taxon>Sorangium</taxon>
    </lineage>
</organism>
<comment type="similarity">
    <text evidence="1 13">Belongs to the class-I pyridine nucleotide-disulfide oxidoreductase family.</text>
</comment>
<evidence type="ECO:0000256" key="3">
    <source>
        <dbReference type="ARBA" id="ARBA00022630"/>
    </source>
</evidence>
<dbReference type="GO" id="GO:0050660">
    <property type="term" value="F:flavin adenine dinucleotide binding"/>
    <property type="evidence" value="ECO:0007669"/>
    <property type="project" value="InterPro"/>
</dbReference>
<dbReference type="Proteomes" id="UP000295781">
    <property type="component" value="Chromosome"/>
</dbReference>
<feature type="disulfide bond" description="Redox-active" evidence="12">
    <location>
        <begin position="43"/>
        <end position="48"/>
    </location>
</feature>
<dbReference type="GO" id="GO:0034599">
    <property type="term" value="P:cellular response to oxidative stress"/>
    <property type="evidence" value="ECO:0007669"/>
    <property type="project" value="TreeGrafter"/>
</dbReference>
<dbReference type="GO" id="GO:0045454">
    <property type="term" value="P:cell redox homeostasis"/>
    <property type="evidence" value="ECO:0007669"/>
    <property type="project" value="InterPro"/>
</dbReference>
<dbReference type="Pfam" id="PF02852">
    <property type="entry name" value="Pyr_redox_dim"/>
    <property type="match status" value="1"/>
</dbReference>
<proteinExistence type="inferred from homology"/>
<evidence type="ECO:0000256" key="7">
    <source>
        <dbReference type="ARBA" id="ARBA00023157"/>
    </source>
</evidence>
<dbReference type="PROSITE" id="PS00076">
    <property type="entry name" value="PYRIDINE_REDOX_1"/>
    <property type="match status" value="1"/>
</dbReference>
<evidence type="ECO:0000256" key="15">
    <source>
        <dbReference type="SAM" id="MobiDB-lite"/>
    </source>
</evidence>
<dbReference type="AlphaFoldDB" id="A0A4P2Q854"/>
<dbReference type="PIRSF" id="PIRSF000350">
    <property type="entry name" value="Mercury_reductase_MerA"/>
    <property type="match status" value="1"/>
</dbReference>
<evidence type="ECO:0000313" key="18">
    <source>
        <dbReference type="EMBL" id="AUX25376.1"/>
    </source>
</evidence>
<keyword evidence="8 13" id="KW-0676">Redox-active center</keyword>
<comment type="function">
    <text evidence="14">Catalyzes the reduction of glutathione disulfide (GSSG) to reduced glutathione (GSH).</text>
</comment>
<evidence type="ECO:0000256" key="11">
    <source>
        <dbReference type="PIRSR" id="PIRSR000350-3"/>
    </source>
</evidence>
<evidence type="ECO:0000256" key="4">
    <source>
        <dbReference type="ARBA" id="ARBA00022827"/>
    </source>
</evidence>
<evidence type="ECO:0000256" key="8">
    <source>
        <dbReference type="ARBA" id="ARBA00023284"/>
    </source>
</evidence>
<keyword evidence="5 14" id="KW-0521">NADP</keyword>
<feature type="binding site" evidence="11">
    <location>
        <position position="273"/>
    </location>
    <ligand>
        <name>NAD(+)</name>
        <dbReference type="ChEBI" id="CHEBI:57540"/>
    </ligand>
</feature>
<dbReference type="GO" id="GO:0050661">
    <property type="term" value="F:NADP binding"/>
    <property type="evidence" value="ECO:0007669"/>
    <property type="project" value="InterPro"/>
</dbReference>
<dbReference type="InterPro" id="IPR012999">
    <property type="entry name" value="Pyr_OxRdtase_I_AS"/>
</dbReference>
<evidence type="ECO:0000256" key="14">
    <source>
        <dbReference type="RuleBase" id="RU365040"/>
    </source>
</evidence>
<keyword evidence="11" id="KW-0520">NAD</keyword>
<dbReference type="InterPro" id="IPR046952">
    <property type="entry name" value="GSHR/TRXR-like"/>
</dbReference>
<feature type="binding site" evidence="11">
    <location>
        <begin position="151"/>
        <end position="153"/>
    </location>
    <ligand>
        <name>FAD</name>
        <dbReference type="ChEBI" id="CHEBI:57692"/>
    </ligand>
</feature>
<dbReference type="PANTHER" id="PTHR42737:SF2">
    <property type="entry name" value="GLUTATHIONE REDUCTASE"/>
    <property type="match status" value="1"/>
</dbReference>
<feature type="binding site" evidence="11">
    <location>
        <position position="314"/>
    </location>
    <ligand>
        <name>FAD</name>
        <dbReference type="ChEBI" id="CHEBI:57692"/>
    </ligand>
</feature>
<dbReference type="InterPro" id="IPR023753">
    <property type="entry name" value="FAD/NAD-binding_dom"/>
</dbReference>